<organism evidence="2 3">
    <name type="scientific">Penicillium salamii</name>
    <dbReference type="NCBI Taxonomy" id="1612424"/>
    <lineage>
        <taxon>Eukaryota</taxon>
        <taxon>Fungi</taxon>
        <taxon>Dikarya</taxon>
        <taxon>Ascomycota</taxon>
        <taxon>Pezizomycotina</taxon>
        <taxon>Eurotiomycetes</taxon>
        <taxon>Eurotiomycetidae</taxon>
        <taxon>Eurotiales</taxon>
        <taxon>Aspergillaceae</taxon>
        <taxon>Penicillium</taxon>
    </lineage>
</organism>
<dbReference type="Gene3D" id="3.90.1300.10">
    <property type="entry name" value="Amidase signature (AS) domain"/>
    <property type="match status" value="1"/>
</dbReference>
<feature type="domain" description="Amidase" evidence="1">
    <location>
        <begin position="1"/>
        <end position="357"/>
    </location>
</feature>
<dbReference type="InterPro" id="IPR036928">
    <property type="entry name" value="AS_sf"/>
</dbReference>
<comment type="caution">
    <text evidence="2">The sequence shown here is derived from an EMBL/GenBank/DDBJ whole genome shotgun (WGS) entry which is preliminary data.</text>
</comment>
<dbReference type="EMBL" id="CAJVPG010000166">
    <property type="protein sequence ID" value="CAG8366135.1"/>
    <property type="molecule type" value="Genomic_DNA"/>
</dbReference>
<name>A0A9W4NEA0_9EURO</name>
<dbReference type="OrthoDB" id="10021397at2759"/>
<proteinExistence type="predicted"/>
<evidence type="ECO:0000313" key="2">
    <source>
        <dbReference type="EMBL" id="CAG8366135.1"/>
    </source>
</evidence>
<dbReference type="Proteomes" id="UP001152649">
    <property type="component" value="Unassembled WGS sequence"/>
</dbReference>
<dbReference type="PANTHER" id="PTHR42678">
    <property type="entry name" value="AMIDASE"/>
    <property type="match status" value="1"/>
</dbReference>
<evidence type="ECO:0000259" key="1">
    <source>
        <dbReference type="Pfam" id="PF01425"/>
    </source>
</evidence>
<sequence>MDNTGGSCALAGARYNVESTTITRLREAGAILLGKTNLSEWGMARSSMCKSGWSALYGQAVGGFYESQDPQGSSSGSAIAASLKLASFTIGGETCGSILYPAQKNGVVGFKPTVGLTSRAGVIPLNPEQDSVGPITQYVKDSAIVLNVIAGKDTFDSATDDIPFEKTPNYEVVCQKNALDSVRVAVPMSVYRVAESDPEVEVAFRGAITVFRELGATIIDDIDFENWKPSSGQREDLFGDILLREAFEEFFAGLTENPHRIRNISDLIEVIKNTPEEEYDNCGANWFESARDAPGTSMSEEFFTVKARMEHLGGDIARLLDTYDCDVLLATSSTDLPLDLGRLPGIQVPLGFYSANREIVRNFKGMVTKAPNIPHGITITGRRFSEEKLIACAYAFEQATLAVNQNGARLSIKPPFGDQETAEKASKF</sequence>
<reference evidence="2" key="1">
    <citation type="submission" date="2021-07" db="EMBL/GenBank/DDBJ databases">
        <authorList>
            <person name="Branca A.L. A."/>
        </authorList>
    </citation>
    <scope>NUCLEOTIDE SEQUENCE</scope>
</reference>
<dbReference type="AlphaFoldDB" id="A0A9W4NEA0"/>
<dbReference type="PANTHER" id="PTHR42678:SF34">
    <property type="entry name" value="OS04G0183300 PROTEIN"/>
    <property type="match status" value="1"/>
</dbReference>
<protein>
    <recommendedName>
        <fullName evidence="1">Amidase domain-containing protein</fullName>
    </recommendedName>
</protein>
<dbReference type="InterPro" id="IPR023631">
    <property type="entry name" value="Amidase_dom"/>
</dbReference>
<keyword evidence="3" id="KW-1185">Reference proteome</keyword>
<accession>A0A9W4NEA0</accession>
<gene>
    <name evidence="2" type="ORF">PSALAMII_LOCUS4266</name>
</gene>
<dbReference type="SUPFAM" id="SSF75304">
    <property type="entry name" value="Amidase signature (AS) enzymes"/>
    <property type="match status" value="1"/>
</dbReference>
<dbReference type="Pfam" id="PF01425">
    <property type="entry name" value="Amidase"/>
    <property type="match status" value="1"/>
</dbReference>
<evidence type="ECO:0000313" key="3">
    <source>
        <dbReference type="Proteomes" id="UP001152649"/>
    </source>
</evidence>